<reference evidence="1 2" key="1">
    <citation type="submission" date="2017-11" db="EMBL/GenBank/DDBJ databases">
        <title>Complete genome of a free-living desiccation-tolerant cyanobacterium and its photosynthetic adaptation to extreme terrestrial habitat.</title>
        <authorList>
            <person name="Shang J."/>
        </authorList>
    </citation>
    <scope>NUCLEOTIDE SEQUENCE [LARGE SCALE GENOMIC DNA]</scope>
    <source>
        <strain evidence="1 2">CCNUN1</strain>
    </source>
</reference>
<accession>A0A2K8SVY5</accession>
<dbReference type="Proteomes" id="UP000232003">
    <property type="component" value="Chromosome"/>
</dbReference>
<evidence type="ECO:0008006" key="3">
    <source>
        <dbReference type="Google" id="ProtNLM"/>
    </source>
</evidence>
<name>A0A2K8SVY5_9NOSO</name>
<dbReference type="OrthoDB" id="570706at2"/>
<dbReference type="KEGG" id="nfl:COO91_05573"/>
<evidence type="ECO:0000313" key="2">
    <source>
        <dbReference type="Proteomes" id="UP000232003"/>
    </source>
</evidence>
<keyword evidence="2" id="KW-1185">Reference proteome</keyword>
<organism evidence="1 2">
    <name type="scientific">Nostoc flagelliforme CCNUN1</name>
    <dbReference type="NCBI Taxonomy" id="2038116"/>
    <lineage>
        <taxon>Bacteria</taxon>
        <taxon>Bacillati</taxon>
        <taxon>Cyanobacteriota</taxon>
        <taxon>Cyanophyceae</taxon>
        <taxon>Nostocales</taxon>
        <taxon>Nostocaceae</taxon>
        <taxon>Nostoc</taxon>
    </lineage>
</organism>
<dbReference type="RefSeq" id="WP_100900545.1">
    <property type="nucleotide sequence ID" value="NZ_CAWNNC010000001.1"/>
</dbReference>
<sequence length="318" mass="35994">MGKDYVLFLHGVNVRESKENERNQNYTYADKLFNLIVQLVRQKDRNRECIKVPLYWGDVNENALDELLKNLKGSSKWNELWFQDFRQKQILQFVGDGGLYISRLIGSMAADQLKKQTFKGLEKYKQDDRLHLVTHSWGTVVLFDILFASRWDNQEIPGYQSVKAIRDQLYGIGDKPKEGIRLASIQTMGSPIALFSLITINGRNANDESTHDISPGLSNLLKNLTQGDRDLSWLNFIHPGDPIAWPLENVITKLIPDSGSYVQVEDILTGDSGFLNLFAQTPPIRQTFLALANGGGAHGSYWQNKDVAQRIAANILTV</sequence>
<gene>
    <name evidence="1" type="ORF">COO91_05573</name>
</gene>
<evidence type="ECO:0000313" key="1">
    <source>
        <dbReference type="EMBL" id="AUB39577.1"/>
    </source>
</evidence>
<protein>
    <recommendedName>
        <fullName evidence="3">Alpha/beta hydrolase</fullName>
    </recommendedName>
</protein>
<dbReference type="EMBL" id="CP024785">
    <property type="protein sequence ID" value="AUB39577.1"/>
    <property type="molecule type" value="Genomic_DNA"/>
</dbReference>
<proteinExistence type="predicted"/>
<dbReference type="AlphaFoldDB" id="A0A2K8SVY5"/>